<feature type="compositionally biased region" description="Basic and acidic residues" evidence="2">
    <location>
        <begin position="241"/>
        <end position="264"/>
    </location>
</feature>
<keyword evidence="3" id="KW-1185">Reference proteome</keyword>
<evidence type="ECO:0000256" key="1">
    <source>
        <dbReference type="SAM" id="Coils"/>
    </source>
</evidence>
<feature type="region of interest" description="Disordered" evidence="2">
    <location>
        <begin position="811"/>
        <end position="848"/>
    </location>
</feature>
<feature type="compositionally biased region" description="Polar residues" evidence="2">
    <location>
        <begin position="968"/>
        <end position="982"/>
    </location>
</feature>
<feature type="compositionally biased region" description="Basic and acidic residues" evidence="2">
    <location>
        <begin position="156"/>
        <end position="168"/>
    </location>
</feature>
<feature type="coiled-coil region" evidence="1">
    <location>
        <begin position="743"/>
        <end position="770"/>
    </location>
</feature>
<name>A0A8B8CXE3_CRAVI</name>
<feature type="compositionally biased region" description="Basic and acidic residues" evidence="2">
    <location>
        <begin position="1402"/>
        <end position="1420"/>
    </location>
</feature>
<feature type="compositionally biased region" description="Basic and acidic residues" evidence="2">
    <location>
        <begin position="1052"/>
        <end position="1063"/>
    </location>
</feature>
<feature type="region of interest" description="Disordered" evidence="2">
    <location>
        <begin position="1572"/>
        <end position="1646"/>
    </location>
</feature>
<feature type="region of interest" description="Disordered" evidence="2">
    <location>
        <begin position="109"/>
        <end position="168"/>
    </location>
</feature>
<dbReference type="PANTHER" id="PTHR21510:SF13">
    <property type="entry name" value="AKNA DOMAIN-CONTAINING PROTEIN"/>
    <property type="match status" value="1"/>
</dbReference>
<feature type="compositionally biased region" description="Basic residues" evidence="2">
    <location>
        <begin position="1609"/>
        <end position="1621"/>
    </location>
</feature>
<feature type="coiled-coil region" evidence="1">
    <location>
        <begin position="574"/>
        <end position="601"/>
    </location>
</feature>
<feature type="compositionally biased region" description="Basic and acidic residues" evidence="2">
    <location>
        <begin position="1361"/>
        <end position="1387"/>
    </location>
</feature>
<keyword evidence="1" id="KW-0175">Coiled coil</keyword>
<feature type="compositionally biased region" description="Polar residues" evidence="2">
    <location>
        <begin position="355"/>
        <end position="377"/>
    </location>
</feature>
<feature type="compositionally biased region" description="Basic and acidic residues" evidence="2">
    <location>
        <begin position="1450"/>
        <end position="1469"/>
    </location>
</feature>
<feature type="compositionally biased region" description="Polar residues" evidence="2">
    <location>
        <begin position="1102"/>
        <end position="1114"/>
    </location>
</feature>
<sequence>MAYLGYSEDFELDDDGILRDSMSSGGGILIDDDGIIRDSFDTHSKYTAGSTGTHWTDSGLERDKQSAGSSSTLRHSDLHSFPSYDDVSHPLGETANISDLEASKDDLSFDRDSMVDGDFDELDSSRPLGDRSRLGERSLQSSNRSSFDHSLAFENTDPKSGSEKDLFDPEYYKQLQELGVLVDGTEFENTKNSLNEFEELEAHVSRDNIELSDEDQAGSDDDIEEFLRRTPTREQLLGDYMGHRHGERYHDTSRDSRDHEEIASRTRPSTANSARTIGSEPFPEISPEEALQLYQDQLGYQDELDIVDNDAASIEFQESQQTPQEQDDDEIFIITSRISDQPSPAKIKAYHDNRGTPSMSPRSLTPKSNQSSRPTSRVSERGSSRGNTPYREGPNYHNRSYDDDSHRAGSVTPVSAINTDSRPSTRQGSRSGTPLQRPDSAASQRSAASEHYSTHSKSKRSPTNQLAKSRSQESFFEKENESPVASRKQGEKMPKRLLPKPSEVNTPLKVKSKSTTNISSNRSKPMKPKYSSMSMSLVNIDIGEGEEQSEGISASSDKSRTELSSKLHQEFNKRKQATELVQQLQMDYDKLLSKYAQAELTIDQLRLGANVTLHTNSPTPLQAGQGSLPLPQQPQTIQMGQLGRGVKSPSPFQGSLGLASPITLTESAAVNSYGDQPDGRKNSTRGQSPLLSSGHSQTDGRGDVSLDHGAESVKVGLTLQSRTMNDRMDAFQAMLEAGEVMSHEDQEKIFDQIRNDHEKLRKQYLQVKEEVNTRKRTSASGDVTFDEDKELEGELFRLGMKFDDIHQKVEENRKEKHSQRQPFQTNRRQSDSDVLTSGMSDQEMRSVDQMKRKIKGVKAGNDLLQPKPNKDFEQKIEKLHVEYNALMDRYRRLKQMAQTPERDREIDNLVRKLYEICQQEPDVFKMPHELEDSSSNSVLSNETSLWEEEDGLDRWQQLERGDTEDDSVFSSRRQSLNSQGSRRPSKEDSGRGSYAKTENKPFTRDPQSSDHTVGSTRSLHTSDLDHHSDSMGQIRDSSLSGSRSSLSSRGRSPRDSTFDRDSPTPRLPRPRRHDHREPRSGNLKKRYFKLMAESGERPEAGSFSSLPDSGISDQEGSRTRERGATGGGALSNLPGPGTFKQMTKQRHAGDADSGFIGSMVGSEVSGQPSARQQQQQQQQQATLRLRQSDSGSDRPRSRSSRSSRADDSSVTSSRNGQKPERPPSHESARSGRRSHNQSRDYTDDSYTLTESEMSFDIPETRPRRSSRDVRSGRRSVELPIKEEEEEEIEEFDTLSDIWEESFDELRQTIRIGTSRLANLIERPRSTQSQASRKSQREALSKTPQKPVKNNVSFSEFSDEELTPRAERSYNESREILSSEEDTPREQPIHAAPQMTTQRATVSRREEKGRPSTPGAKKEPPRPPTPKIPTPRSDRSSASSRRNQVPPLEISRPKSREESRRPVVLEDRGVGSDSDDTMKGSVATAATKGSDSSEKFKLLQAEIGRLREEFQRAATQNRQTPPQELPHPQPAPTREDERDRYFDPTEDPYAFMMGPRRRANSFSGAGARDWNDWWKYPPNQQQDDIPLGYAAADSFNPNRLPQVLPEPHRSREKKRIKRKYRNRAAGTEFPDEYDSDQSPSRVTATTATDEQLYNYYIPRNQAARTQTYQQPVRMQRFASQPNLLQNATFQVAPPEPLPQQPPPPPPQYPNVPTSSYASPISAGYSRLRSSLRNRPTQQVYQAPQYSYDDMDTRGQQPIGYLVTTQPPPAPQPVAPPVYLEQTSACPMCGGSGVHSHGEFVYEAPPSEQSVAYIPVLQSQPRGRQRRRSKSASRVRHYSPAGRNRSRYLVREYFSDESSSAESEDDIIYRRRSRSVGRRSRLRTRQVRKYKKSREFEDDLEMSLNLTEEIGELTEKMVGTVKSELARSRRKDFGSSYW</sequence>
<dbReference type="RefSeq" id="XP_022320546.1">
    <property type="nucleotide sequence ID" value="XM_022464838.1"/>
</dbReference>
<feature type="region of interest" description="Disordered" evidence="2">
    <location>
        <begin position="1314"/>
        <end position="1494"/>
    </location>
</feature>
<feature type="compositionally biased region" description="Basic and acidic residues" evidence="2">
    <location>
        <begin position="1020"/>
        <end position="1029"/>
    </location>
</feature>
<dbReference type="GeneID" id="111122837"/>
<feature type="compositionally biased region" description="Polar residues" evidence="2">
    <location>
        <begin position="1005"/>
        <end position="1019"/>
    </location>
</feature>
<feature type="compositionally biased region" description="Polar residues" evidence="2">
    <location>
        <begin position="1635"/>
        <end position="1646"/>
    </location>
</feature>
<evidence type="ECO:0000313" key="4">
    <source>
        <dbReference type="RefSeq" id="XP_022320546.1"/>
    </source>
</evidence>
<accession>A0A8B8CXE3</accession>
<feature type="region of interest" description="Disordered" evidence="2">
    <location>
        <begin position="1506"/>
        <end position="1555"/>
    </location>
</feature>
<feature type="compositionally biased region" description="Basic and acidic residues" evidence="2">
    <location>
        <begin position="1532"/>
        <end position="1542"/>
    </location>
</feature>
<feature type="region of interest" description="Disordered" evidence="2">
    <location>
        <begin position="47"/>
        <end position="75"/>
    </location>
</feature>
<feature type="compositionally biased region" description="Polar residues" evidence="2">
    <location>
        <begin position="820"/>
        <end position="840"/>
    </location>
</feature>
<feature type="region of interest" description="Disordered" evidence="2">
    <location>
        <begin position="309"/>
        <end position="563"/>
    </location>
</feature>
<dbReference type="InterPro" id="IPR052655">
    <property type="entry name" value="AKNA_Centrosome-Trans_reg"/>
</dbReference>
<dbReference type="KEGG" id="cvn:111122837"/>
<feature type="compositionally biased region" description="Basic residues" evidence="2">
    <location>
        <begin position="1821"/>
        <end position="1835"/>
    </location>
</feature>
<feature type="coiled-coil region" evidence="1">
    <location>
        <begin position="869"/>
        <end position="896"/>
    </location>
</feature>
<feature type="compositionally biased region" description="Basic and acidic residues" evidence="2">
    <location>
        <begin position="1217"/>
        <end position="1229"/>
    </location>
</feature>
<feature type="compositionally biased region" description="Basic and acidic residues" evidence="2">
    <location>
        <begin position="698"/>
        <end position="707"/>
    </location>
</feature>
<proteinExistence type="predicted"/>
<feature type="compositionally biased region" description="Polar residues" evidence="2">
    <location>
        <begin position="412"/>
        <end position="434"/>
    </location>
</feature>
<dbReference type="OrthoDB" id="10035553at2759"/>
<evidence type="ECO:0000313" key="3">
    <source>
        <dbReference type="Proteomes" id="UP000694844"/>
    </source>
</evidence>
<dbReference type="RefSeq" id="XP_022320547.1">
    <property type="nucleotide sequence ID" value="XM_022464839.1"/>
</dbReference>
<organism evidence="3 5">
    <name type="scientific">Crassostrea virginica</name>
    <name type="common">Eastern oyster</name>
    <dbReference type="NCBI Taxonomy" id="6565"/>
    <lineage>
        <taxon>Eukaryota</taxon>
        <taxon>Metazoa</taxon>
        <taxon>Spiralia</taxon>
        <taxon>Lophotrochozoa</taxon>
        <taxon>Mollusca</taxon>
        <taxon>Bivalvia</taxon>
        <taxon>Autobranchia</taxon>
        <taxon>Pteriomorphia</taxon>
        <taxon>Ostreida</taxon>
        <taxon>Ostreoidea</taxon>
        <taxon>Ostreidae</taxon>
        <taxon>Crassostrea</taxon>
    </lineage>
</organism>
<feature type="compositionally biased region" description="Polar residues" evidence="2">
    <location>
        <begin position="266"/>
        <end position="276"/>
    </location>
</feature>
<feature type="compositionally biased region" description="Polar residues" evidence="2">
    <location>
        <begin position="684"/>
        <end position="697"/>
    </location>
</feature>
<evidence type="ECO:0000256" key="2">
    <source>
        <dbReference type="SAM" id="MobiDB-lite"/>
    </source>
</evidence>
<feature type="compositionally biased region" description="Low complexity" evidence="2">
    <location>
        <begin position="528"/>
        <end position="542"/>
    </location>
</feature>
<feature type="region of interest" description="Disordered" evidence="2">
    <location>
        <begin position="238"/>
        <end position="287"/>
    </location>
</feature>
<feature type="compositionally biased region" description="Polar residues" evidence="2">
    <location>
        <begin position="461"/>
        <end position="474"/>
    </location>
</feature>
<reference evidence="4 5" key="1">
    <citation type="submission" date="2025-04" db="UniProtKB">
        <authorList>
            <consortium name="RefSeq"/>
        </authorList>
    </citation>
    <scope>IDENTIFICATION</scope>
    <source>
        <tissue evidence="4 5">Whole sample</tissue>
    </source>
</reference>
<dbReference type="Proteomes" id="UP000694844">
    <property type="component" value="Chromosome 3"/>
</dbReference>
<feature type="compositionally biased region" description="Basic and acidic residues" evidence="2">
    <location>
        <begin position="1258"/>
        <end position="1281"/>
    </location>
</feature>
<feature type="region of interest" description="Disordered" evidence="2">
    <location>
        <begin position="1812"/>
        <end position="1838"/>
    </location>
</feature>
<evidence type="ECO:0000313" key="5">
    <source>
        <dbReference type="RefSeq" id="XP_022320547.1"/>
    </source>
</evidence>
<protein>
    <submittedName>
        <fullName evidence="4 5">Uncharacterized protein LOC111122837 isoform X1</fullName>
    </submittedName>
</protein>
<feature type="compositionally biased region" description="Polar residues" evidence="2">
    <location>
        <begin position="1341"/>
        <end position="1355"/>
    </location>
</feature>
<feature type="region of interest" description="Disordered" evidence="2">
    <location>
        <begin position="670"/>
        <end position="707"/>
    </location>
</feature>
<dbReference type="PANTHER" id="PTHR21510">
    <property type="entry name" value="AKNA DOMAIN-CONTAINING PROTEIN"/>
    <property type="match status" value="1"/>
</dbReference>
<feature type="compositionally biased region" description="Low complexity" evidence="2">
    <location>
        <begin position="1035"/>
        <end position="1050"/>
    </location>
</feature>
<feature type="compositionally biased region" description="Acidic residues" evidence="2">
    <location>
        <begin position="1282"/>
        <end position="1291"/>
    </location>
</feature>
<feature type="compositionally biased region" description="Polar residues" evidence="2">
    <location>
        <begin position="47"/>
        <end position="56"/>
    </location>
</feature>
<feature type="compositionally biased region" description="Polar residues" evidence="2">
    <location>
        <begin position="513"/>
        <end position="522"/>
    </location>
</feature>
<feature type="region of interest" description="Disordered" evidence="2">
    <location>
        <begin position="961"/>
        <end position="1291"/>
    </location>
</feature>
<gene>
    <name evidence="4 5" type="primary">LOC111122837</name>
</gene>